<proteinExistence type="predicted"/>
<evidence type="ECO:0000313" key="2">
    <source>
        <dbReference type="Proteomes" id="UP000619041"/>
    </source>
</evidence>
<protein>
    <submittedName>
        <fullName evidence="1">Uncharacterized protein</fullName>
    </submittedName>
</protein>
<keyword evidence="2" id="KW-1185">Reference proteome</keyword>
<sequence length="269" mass="29801">MGLARDLIAYTGQQILPPFAKSTRDHRNNKPFEWIYTFSAWCGRLMATLDDEASAVALLDQIVALPEEAPSHVLQHAMRTFMLDALLKPATVEPHHRAIWGRMTSWVFENPQAERAAVNNHIDREFQACAFTTMFCAAIEFRGVLCGAERGWANITQFEDIIATAIARFGTHETLFLGVVKLLQAGGIAFFPEPALGWLRTIALTRRSDQAFWGSNGDGMVEILRAAISNDPSLARSHGSAIMFIADVLVDNAVRGAGFLQQELSKRQS</sequence>
<dbReference type="EMBL" id="BMKL01000001">
    <property type="protein sequence ID" value="GGD85458.1"/>
    <property type="molecule type" value="Genomic_DNA"/>
</dbReference>
<name>A0ABQ1S0S5_9SPHN</name>
<gene>
    <name evidence="1" type="ORF">GCM10011515_01400</name>
</gene>
<organism evidence="1 2">
    <name type="scientific">Tsuneonella deserti</name>
    <dbReference type="NCBI Taxonomy" id="2035528"/>
    <lineage>
        <taxon>Bacteria</taxon>
        <taxon>Pseudomonadati</taxon>
        <taxon>Pseudomonadota</taxon>
        <taxon>Alphaproteobacteria</taxon>
        <taxon>Sphingomonadales</taxon>
        <taxon>Erythrobacteraceae</taxon>
        <taxon>Tsuneonella</taxon>
    </lineage>
</organism>
<dbReference type="Proteomes" id="UP000619041">
    <property type="component" value="Unassembled WGS sequence"/>
</dbReference>
<comment type="caution">
    <text evidence="1">The sequence shown here is derived from an EMBL/GenBank/DDBJ whole genome shotgun (WGS) entry which is preliminary data.</text>
</comment>
<reference evidence="2" key="1">
    <citation type="journal article" date="2019" name="Int. J. Syst. Evol. Microbiol.">
        <title>The Global Catalogue of Microorganisms (GCM) 10K type strain sequencing project: providing services to taxonomists for standard genome sequencing and annotation.</title>
        <authorList>
            <consortium name="The Broad Institute Genomics Platform"/>
            <consortium name="The Broad Institute Genome Sequencing Center for Infectious Disease"/>
            <person name="Wu L."/>
            <person name="Ma J."/>
        </authorList>
    </citation>
    <scope>NUCLEOTIDE SEQUENCE [LARGE SCALE GENOMIC DNA]</scope>
    <source>
        <strain evidence="2">CGMCC 1.15959</strain>
    </source>
</reference>
<evidence type="ECO:0000313" key="1">
    <source>
        <dbReference type="EMBL" id="GGD85458.1"/>
    </source>
</evidence>
<accession>A0ABQ1S0S5</accession>